<dbReference type="InterPro" id="IPR050194">
    <property type="entry name" value="Glycosyltransferase_grp1"/>
</dbReference>
<evidence type="ECO:0000313" key="3">
    <source>
        <dbReference type="EMBL" id="ACE83998.1"/>
    </source>
</evidence>
<proteinExistence type="predicted"/>
<feature type="domain" description="Glycosyl transferase family 1" evidence="1">
    <location>
        <begin position="190"/>
        <end position="348"/>
    </location>
</feature>
<dbReference type="InterPro" id="IPR028098">
    <property type="entry name" value="Glyco_trans_4-like_N"/>
</dbReference>
<keyword evidence="3" id="KW-0328">Glycosyltransferase</keyword>
<protein>
    <submittedName>
        <fullName evidence="3">Glycosyl transferase, putative, gt4B</fullName>
        <ecNumber evidence="3">2.4.1.-</ecNumber>
    </submittedName>
</protein>
<dbReference type="STRING" id="498211.CJA_3410"/>
<dbReference type="Gene3D" id="3.40.50.2000">
    <property type="entry name" value="Glycogen Phosphorylase B"/>
    <property type="match status" value="2"/>
</dbReference>
<dbReference type="CAZy" id="GT4">
    <property type="family name" value="Glycosyltransferase Family 4"/>
</dbReference>
<feature type="domain" description="Glycosyltransferase subfamily 4-like N-terminal" evidence="2">
    <location>
        <begin position="17"/>
        <end position="177"/>
    </location>
</feature>
<dbReference type="eggNOG" id="COG0438">
    <property type="taxonomic scope" value="Bacteria"/>
</dbReference>
<reference evidence="3 4" key="1">
    <citation type="journal article" date="2008" name="J. Bacteriol.">
        <title>Insights into plant cell wall degradation from the genome sequence of the soil bacterium Cellvibrio japonicus.</title>
        <authorList>
            <person name="Deboy R.T."/>
            <person name="Mongodin E.F."/>
            <person name="Fouts D.E."/>
            <person name="Tailford L.E."/>
            <person name="Khouri H."/>
            <person name="Emerson J.B."/>
            <person name="Mohamoud Y."/>
            <person name="Watkins K."/>
            <person name="Henrissat B."/>
            <person name="Gilbert H.J."/>
            <person name="Nelson K.E."/>
        </authorList>
    </citation>
    <scope>NUCLEOTIDE SEQUENCE [LARGE SCALE GENOMIC DNA]</scope>
    <source>
        <strain evidence="3 4">Ueda107</strain>
    </source>
</reference>
<organism evidence="3 4">
    <name type="scientific">Cellvibrio japonicus (strain Ueda107)</name>
    <name type="common">Pseudomonas fluorescens subsp. cellulosa</name>
    <dbReference type="NCBI Taxonomy" id="498211"/>
    <lineage>
        <taxon>Bacteria</taxon>
        <taxon>Pseudomonadati</taxon>
        <taxon>Pseudomonadota</taxon>
        <taxon>Gammaproteobacteria</taxon>
        <taxon>Cellvibrionales</taxon>
        <taxon>Cellvibrionaceae</taxon>
        <taxon>Cellvibrio</taxon>
    </lineage>
</organism>
<evidence type="ECO:0000313" key="4">
    <source>
        <dbReference type="Proteomes" id="UP000001036"/>
    </source>
</evidence>
<dbReference type="InterPro" id="IPR001296">
    <property type="entry name" value="Glyco_trans_1"/>
</dbReference>
<dbReference type="PANTHER" id="PTHR45947:SF3">
    <property type="entry name" value="SULFOQUINOVOSYL TRANSFERASE SQD2"/>
    <property type="match status" value="1"/>
</dbReference>
<dbReference type="SUPFAM" id="SSF53756">
    <property type="entry name" value="UDP-Glycosyltransferase/glycogen phosphorylase"/>
    <property type="match status" value="1"/>
</dbReference>
<dbReference type="Pfam" id="PF00534">
    <property type="entry name" value="Glycos_transf_1"/>
    <property type="match status" value="1"/>
</dbReference>
<gene>
    <name evidence="3" type="primary">gt4B</name>
    <name evidence="3" type="ordered locus">CJA_3410</name>
</gene>
<name>B3PF96_CELJU</name>
<dbReference type="PANTHER" id="PTHR45947">
    <property type="entry name" value="SULFOQUINOVOSYL TRANSFERASE SQD2"/>
    <property type="match status" value="1"/>
</dbReference>
<keyword evidence="3" id="KW-0808">Transferase</keyword>
<accession>B3PF96</accession>
<dbReference type="AlphaFoldDB" id="B3PF96"/>
<dbReference type="OrthoDB" id="9814639at2"/>
<dbReference type="KEGG" id="cja:CJA_3410"/>
<dbReference type="HOGENOM" id="CLU_009583_8_1_6"/>
<dbReference type="Proteomes" id="UP000001036">
    <property type="component" value="Chromosome"/>
</dbReference>
<sequence length="376" mass="41972">MSIKRILHFIESEGVYGAERVILNLSQQMQKQGEFTPVVGCIVTAPDSPSDLFDAARAQGIEAVKIPIANSKLLWQLPAAGRQIRKLHIDLIHSHGYKPSVFGFIIRLLTGIPIMSTCHLWFEPAKAPLKTRAMIRLEKWFYHWYPKVIGVSEPIVAILRHAGLHQNQVMLVRNGVNIPAPPNPEHLAQLREALGIGAQEFVLLNSARLTRQKGQWNLLEATQKLLQAGIPCRTLIVGHGPMRDELQQQIEQLKIGHAVSLLGFREDVDQLLALCDVFVLPSLDEGMPMSLLEAAAAQKPIVTTLVGDIGKLITHQHTGWVIGVNDTQALYKAIETLYNQPALARELALHAHQRMIAEYSSEAMNHQYARIYREIG</sequence>
<keyword evidence="4" id="KW-1185">Reference proteome</keyword>
<evidence type="ECO:0000259" key="1">
    <source>
        <dbReference type="Pfam" id="PF00534"/>
    </source>
</evidence>
<evidence type="ECO:0000259" key="2">
    <source>
        <dbReference type="Pfam" id="PF13439"/>
    </source>
</evidence>
<dbReference type="CDD" id="cd03801">
    <property type="entry name" value="GT4_PimA-like"/>
    <property type="match status" value="1"/>
</dbReference>
<dbReference type="EC" id="2.4.1.-" evidence="3"/>
<dbReference type="GO" id="GO:0016758">
    <property type="term" value="F:hexosyltransferase activity"/>
    <property type="evidence" value="ECO:0007669"/>
    <property type="project" value="TreeGrafter"/>
</dbReference>
<dbReference type="EMBL" id="CP000934">
    <property type="protein sequence ID" value="ACE83998.1"/>
    <property type="molecule type" value="Genomic_DNA"/>
</dbReference>
<dbReference type="Pfam" id="PF13439">
    <property type="entry name" value="Glyco_transf_4"/>
    <property type="match status" value="1"/>
</dbReference>
<dbReference type="RefSeq" id="WP_012488986.1">
    <property type="nucleotide sequence ID" value="NC_010995.1"/>
</dbReference>